<feature type="domain" description="CobW/HypB/UreG nucleotide-binding" evidence="2">
    <location>
        <begin position="8"/>
        <end position="173"/>
    </location>
</feature>
<dbReference type="InterPro" id="IPR051316">
    <property type="entry name" value="Zinc-reg_GTPase_activator"/>
</dbReference>
<dbReference type="GO" id="GO:0005737">
    <property type="term" value="C:cytoplasm"/>
    <property type="evidence" value="ECO:0007669"/>
    <property type="project" value="TreeGrafter"/>
</dbReference>
<sequence length="361" mass="39208">MTAAARVPVNLVTGFLGVGKTTALTHLLADKPADEYWAVVVNEFGEVGIDGATLSSCGEGLQVAEVPGGCICCTTSPLLRVSLTRLLRARRPARLLIEPSGLGHPAGIVDLLRDPMLAKAFELRGVITLLDPAHVGDARYNSHETWRDQLQLADVVVLNKCDRADVAQLQLARELVGKLYPPKLACHETSQGIFPAGLLDIELQPERWGKAPQIPSAHQRSPVQPMRRNKPAAEPAPEAWPLRKAQSSLDSHSCGWIFPAETQFFSAALAGLFERLGQDAALGLAGLSRAKGVFHTERDWYRFDWVDGYPGVQASAYRRDSRCEVIVHAEKAPDWSAFEQVLLDAVINPKTLSGISTGDSD</sequence>
<dbReference type="InterPro" id="IPR003495">
    <property type="entry name" value="CobW/HypB/UreG_nucleotide-bd"/>
</dbReference>
<dbReference type="AlphaFoldDB" id="A0A8J7FEP0"/>
<dbReference type="InterPro" id="IPR027417">
    <property type="entry name" value="P-loop_NTPase"/>
</dbReference>
<dbReference type="Proteomes" id="UP000604481">
    <property type="component" value="Unassembled WGS sequence"/>
</dbReference>
<name>A0A8J7FEP0_9NEIS</name>
<protein>
    <submittedName>
        <fullName evidence="3">GTP-binding protein</fullName>
    </submittedName>
</protein>
<comment type="caution">
    <text evidence="3">The sequence shown here is derived from an EMBL/GenBank/DDBJ whole genome shotgun (WGS) entry which is preliminary data.</text>
</comment>
<dbReference type="RefSeq" id="WP_194114531.1">
    <property type="nucleotide sequence ID" value="NZ_JADFUA010000001.1"/>
</dbReference>
<reference evidence="3 4" key="1">
    <citation type="submission" date="2020-10" db="EMBL/GenBank/DDBJ databases">
        <title>The genome sequence of Chitinilyticum litopenaei 4Y14.</title>
        <authorList>
            <person name="Liu Y."/>
        </authorList>
    </citation>
    <scope>NUCLEOTIDE SEQUENCE [LARGE SCALE GENOMIC DNA]</scope>
    <source>
        <strain evidence="3 4">4Y14</strain>
    </source>
</reference>
<dbReference type="Pfam" id="PF02492">
    <property type="entry name" value="cobW"/>
    <property type="match status" value="1"/>
</dbReference>
<accession>A0A8J7FEP0</accession>
<organism evidence="3 4">
    <name type="scientific">Chitinilyticum piscinae</name>
    <dbReference type="NCBI Taxonomy" id="2866724"/>
    <lineage>
        <taxon>Bacteria</taxon>
        <taxon>Pseudomonadati</taxon>
        <taxon>Pseudomonadota</taxon>
        <taxon>Betaproteobacteria</taxon>
        <taxon>Neisseriales</taxon>
        <taxon>Chitinibacteraceae</taxon>
        <taxon>Chitinilyticum</taxon>
    </lineage>
</organism>
<evidence type="ECO:0000259" key="2">
    <source>
        <dbReference type="Pfam" id="PF02492"/>
    </source>
</evidence>
<dbReference type="PANTHER" id="PTHR13748:SF46">
    <property type="entry name" value="ZINC CHAPERONE YEIR"/>
    <property type="match status" value="1"/>
</dbReference>
<keyword evidence="4" id="KW-1185">Reference proteome</keyword>
<evidence type="ECO:0000313" key="4">
    <source>
        <dbReference type="Proteomes" id="UP000604481"/>
    </source>
</evidence>
<proteinExistence type="predicted"/>
<evidence type="ECO:0000313" key="3">
    <source>
        <dbReference type="EMBL" id="MBE9608028.1"/>
    </source>
</evidence>
<dbReference type="EMBL" id="JADFUA010000001">
    <property type="protein sequence ID" value="MBE9608028.1"/>
    <property type="molecule type" value="Genomic_DNA"/>
</dbReference>
<evidence type="ECO:0000256" key="1">
    <source>
        <dbReference type="SAM" id="MobiDB-lite"/>
    </source>
</evidence>
<dbReference type="SUPFAM" id="SSF52540">
    <property type="entry name" value="P-loop containing nucleoside triphosphate hydrolases"/>
    <property type="match status" value="1"/>
</dbReference>
<dbReference type="CDD" id="cd03112">
    <property type="entry name" value="CobW-like"/>
    <property type="match status" value="1"/>
</dbReference>
<dbReference type="PANTHER" id="PTHR13748">
    <property type="entry name" value="COBW-RELATED"/>
    <property type="match status" value="1"/>
</dbReference>
<dbReference type="Gene3D" id="3.40.50.300">
    <property type="entry name" value="P-loop containing nucleotide triphosphate hydrolases"/>
    <property type="match status" value="1"/>
</dbReference>
<gene>
    <name evidence="3" type="ORF">INR99_01575</name>
</gene>
<feature type="region of interest" description="Disordered" evidence="1">
    <location>
        <begin position="212"/>
        <end position="241"/>
    </location>
</feature>